<feature type="region of interest" description="Disordered" evidence="1">
    <location>
        <begin position="1"/>
        <end position="44"/>
    </location>
</feature>
<evidence type="ECO:0000313" key="3">
    <source>
        <dbReference type="Proteomes" id="UP000288216"/>
    </source>
</evidence>
<gene>
    <name evidence="2" type="ORF">scyTo_0003687</name>
</gene>
<reference evidence="2 3" key="1">
    <citation type="journal article" date="2018" name="Nat. Ecol. Evol.">
        <title>Shark genomes provide insights into elasmobranch evolution and the origin of vertebrates.</title>
        <authorList>
            <person name="Hara Y"/>
            <person name="Yamaguchi K"/>
            <person name="Onimaru K"/>
            <person name="Kadota M"/>
            <person name="Koyanagi M"/>
            <person name="Keeley SD"/>
            <person name="Tatsumi K"/>
            <person name="Tanaka K"/>
            <person name="Motone F"/>
            <person name="Kageyama Y"/>
            <person name="Nozu R"/>
            <person name="Adachi N"/>
            <person name="Nishimura O"/>
            <person name="Nakagawa R"/>
            <person name="Tanegashima C"/>
            <person name="Kiyatake I"/>
            <person name="Matsumoto R"/>
            <person name="Murakumo K"/>
            <person name="Nishida K"/>
            <person name="Terakita A"/>
            <person name="Kuratani S"/>
            <person name="Sato K"/>
            <person name="Hyodo S Kuraku.S."/>
        </authorList>
    </citation>
    <scope>NUCLEOTIDE SEQUENCE [LARGE SCALE GENOMIC DNA]</scope>
</reference>
<feature type="compositionally biased region" description="Acidic residues" evidence="1">
    <location>
        <begin position="7"/>
        <end position="18"/>
    </location>
</feature>
<name>A0A401PN96_SCYTO</name>
<dbReference type="STRING" id="75743.A0A401PN96"/>
<proteinExistence type="predicted"/>
<comment type="caution">
    <text evidence="2">The sequence shown here is derived from an EMBL/GenBank/DDBJ whole genome shotgun (WGS) entry which is preliminary data.</text>
</comment>
<dbReference type="EMBL" id="BFAA01001031">
    <property type="protein sequence ID" value="GCB74596.1"/>
    <property type="molecule type" value="Genomic_DNA"/>
</dbReference>
<evidence type="ECO:0000313" key="2">
    <source>
        <dbReference type="EMBL" id="GCB74596.1"/>
    </source>
</evidence>
<protein>
    <recommendedName>
        <fullName evidence="4">RRM domain-containing protein</fullName>
    </recommendedName>
</protein>
<keyword evidence="3" id="KW-1185">Reference proteome</keyword>
<evidence type="ECO:0000256" key="1">
    <source>
        <dbReference type="SAM" id="MobiDB-lite"/>
    </source>
</evidence>
<evidence type="ECO:0008006" key="4">
    <source>
        <dbReference type="Google" id="ProtNLM"/>
    </source>
</evidence>
<organism evidence="2 3">
    <name type="scientific">Scyliorhinus torazame</name>
    <name type="common">Cloudy catshark</name>
    <name type="synonym">Catulus torazame</name>
    <dbReference type="NCBI Taxonomy" id="75743"/>
    <lineage>
        <taxon>Eukaryota</taxon>
        <taxon>Metazoa</taxon>
        <taxon>Chordata</taxon>
        <taxon>Craniata</taxon>
        <taxon>Vertebrata</taxon>
        <taxon>Chondrichthyes</taxon>
        <taxon>Elasmobranchii</taxon>
        <taxon>Galeomorphii</taxon>
        <taxon>Galeoidea</taxon>
        <taxon>Carcharhiniformes</taxon>
        <taxon>Scyliorhinidae</taxon>
        <taxon>Scyliorhinus</taxon>
    </lineage>
</organism>
<accession>A0A401PN96</accession>
<dbReference type="Proteomes" id="UP000288216">
    <property type="component" value="Unassembled WGS sequence"/>
</dbReference>
<sequence>MKMTKEESEEESEGEVEVEVAVPTKAGTRKKGEQKAATAAQKHEAENGASFSFFVGKLNPEKNLEELKKALNGFFTKKKLSATRV</sequence>
<dbReference type="AlphaFoldDB" id="A0A401PN96"/>